<proteinExistence type="predicted"/>
<sequence>MAGIGQWDDFGDQTGSRGRDPGQPDRVAGTRVRECGQMLWAEDLPCQACDHGDDAEEDEGGKEAQAEGGHCLDSDFSGCGGGGGAGGVAGVVGEAGEDVGYGCSAVYCSGHCAGQGGQGAFFG</sequence>
<evidence type="ECO:0000313" key="3">
    <source>
        <dbReference type="Proteomes" id="UP000334990"/>
    </source>
</evidence>
<evidence type="ECO:0000256" key="1">
    <source>
        <dbReference type="SAM" id="MobiDB-lite"/>
    </source>
</evidence>
<protein>
    <submittedName>
        <fullName evidence="2">Uncharacterized protein</fullName>
    </submittedName>
</protein>
<dbReference type="EMBL" id="BLAD01000056">
    <property type="protein sequence ID" value="GES02247.1"/>
    <property type="molecule type" value="Genomic_DNA"/>
</dbReference>
<keyword evidence="3" id="KW-1185">Reference proteome</keyword>
<accession>A0A5M3VZE8</accession>
<dbReference type="AlphaFoldDB" id="A0A5M3VZE8"/>
<evidence type="ECO:0000313" key="2">
    <source>
        <dbReference type="EMBL" id="GES02247.1"/>
    </source>
</evidence>
<name>A0A5M3VZE8_9ACTN</name>
<gene>
    <name evidence="2" type="ORF">Acor_43120</name>
</gene>
<organism evidence="2 3">
    <name type="scientific">Acrocarpospora corrugata</name>
    <dbReference type="NCBI Taxonomy" id="35763"/>
    <lineage>
        <taxon>Bacteria</taxon>
        <taxon>Bacillati</taxon>
        <taxon>Actinomycetota</taxon>
        <taxon>Actinomycetes</taxon>
        <taxon>Streptosporangiales</taxon>
        <taxon>Streptosporangiaceae</taxon>
        <taxon>Acrocarpospora</taxon>
    </lineage>
</organism>
<comment type="caution">
    <text evidence="2">The sequence shown here is derived from an EMBL/GenBank/DDBJ whole genome shotgun (WGS) entry which is preliminary data.</text>
</comment>
<feature type="region of interest" description="Disordered" evidence="1">
    <location>
        <begin position="1"/>
        <end position="28"/>
    </location>
</feature>
<reference evidence="2 3" key="1">
    <citation type="submission" date="2019-10" db="EMBL/GenBank/DDBJ databases">
        <title>Whole genome shotgun sequence of Acrocarpospora corrugata NBRC 13972.</title>
        <authorList>
            <person name="Ichikawa N."/>
            <person name="Kimura A."/>
            <person name="Kitahashi Y."/>
            <person name="Komaki H."/>
            <person name="Oguchi A."/>
        </authorList>
    </citation>
    <scope>NUCLEOTIDE SEQUENCE [LARGE SCALE GENOMIC DNA]</scope>
    <source>
        <strain evidence="2 3">NBRC 13972</strain>
    </source>
</reference>
<dbReference type="Proteomes" id="UP000334990">
    <property type="component" value="Unassembled WGS sequence"/>
</dbReference>